<evidence type="ECO:0000313" key="2">
    <source>
        <dbReference type="EMBL" id="GAX79676.1"/>
    </source>
</evidence>
<comment type="caution">
    <text evidence="2">The sequence shown here is derived from an EMBL/GenBank/DDBJ whole genome shotgun (WGS) entry which is preliminary data.</text>
</comment>
<keyword evidence="3" id="KW-1185">Reference proteome</keyword>
<reference evidence="2 3" key="1">
    <citation type="submission" date="2017-08" db="EMBL/GenBank/DDBJ databases">
        <title>Acidophilic green algal genome provides insights into adaptation to an acidic environment.</title>
        <authorList>
            <person name="Hirooka S."/>
            <person name="Hirose Y."/>
            <person name="Kanesaki Y."/>
            <person name="Higuchi S."/>
            <person name="Fujiwara T."/>
            <person name="Onuma R."/>
            <person name="Era A."/>
            <person name="Ohbayashi R."/>
            <person name="Uzuka A."/>
            <person name="Nozaki H."/>
            <person name="Yoshikawa H."/>
            <person name="Miyagishima S.Y."/>
        </authorList>
    </citation>
    <scope>NUCLEOTIDE SEQUENCE [LARGE SCALE GENOMIC DNA]</scope>
    <source>
        <strain evidence="2 3">NIES-2499</strain>
    </source>
</reference>
<dbReference type="GO" id="GO:0016491">
    <property type="term" value="F:oxidoreductase activity"/>
    <property type="evidence" value="ECO:0007669"/>
    <property type="project" value="InterPro"/>
</dbReference>
<evidence type="ECO:0000259" key="1">
    <source>
        <dbReference type="Pfam" id="PF00248"/>
    </source>
</evidence>
<dbReference type="SUPFAM" id="SSF51430">
    <property type="entry name" value="NAD(P)-linked oxidoreductase"/>
    <property type="match status" value="1"/>
</dbReference>
<dbReference type="InterPro" id="IPR020471">
    <property type="entry name" value="AKR"/>
</dbReference>
<protein>
    <recommendedName>
        <fullName evidence="1">NADP-dependent oxidoreductase domain-containing protein</fullName>
    </recommendedName>
</protein>
<dbReference type="InterPro" id="IPR023210">
    <property type="entry name" value="NADP_OxRdtase_dom"/>
</dbReference>
<dbReference type="Proteomes" id="UP000232323">
    <property type="component" value="Unassembled WGS sequence"/>
</dbReference>
<proteinExistence type="predicted"/>
<organism evidence="2 3">
    <name type="scientific">Chlamydomonas eustigma</name>
    <dbReference type="NCBI Taxonomy" id="1157962"/>
    <lineage>
        <taxon>Eukaryota</taxon>
        <taxon>Viridiplantae</taxon>
        <taxon>Chlorophyta</taxon>
        <taxon>core chlorophytes</taxon>
        <taxon>Chlorophyceae</taxon>
        <taxon>CS clade</taxon>
        <taxon>Chlamydomonadales</taxon>
        <taxon>Chlamydomonadaceae</taxon>
        <taxon>Chlamydomonas</taxon>
    </lineage>
</organism>
<gene>
    <name evidence="2" type="ORF">CEUSTIGMA_g7117.t1</name>
</gene>
<accession>A0A250X9D5</accession>
<dbReference type="EMBL" id="BEGY01000044">
    <property type="protein sequence ID" value="GAX79676.1"/>
    <property type="molecule type" value="Genomic_DNA"/>
</dbReference>
<dbReference type="PRINTS" id="PR00069">
    <property type="entry name" value="ALDKETRDTASE"/>
</dbReference>
<dbReference type="OrthoDB" id="48988at2759"/>
<dbReference type="AlphaFoldDB" id="A0A250X9D5"/>
<dbReference type="Pfam" id="PF00248">
    <property type="entry name" value="Aldo_ket_red"/>
    <property type="match status" value="1"/>
</dbReference>
<dbReference type="PANTHER" id="PTHR43147">
    <property type="entry name" value="PROTEIN TAS"/>
    <property type="match status" value="1"/>
</dbReference>
<feature type="domain" description="NADP-dependent oxidoreductase" evidence="1">
    <location>
        <begin position="42"/>
        <end position="345"/>
    </location>
</feature>
<dbReference type="STRING" id="1157962.A0A250X9D5"/>
<name>A0A250X9D5_9CHLO</name>
<dbReference type="Gene3D" id="3.20.20.100">
    <property type="entry name" value="NADP-dependent oxidoreductase domain"/>
    <property type="match status" value="1"/>
</dbReference>
<sequence length="363" mass="39873">MQIRSAASNRTFLNSKSGPHRILCHASSVHATNINNGLQTSPIINGCWQLAGGHGREVFEDITLKLAAHAEAGLTTFDTADIYGPSEGILGEFQARWHDSGKTPLQIITKYVPNVFQATPSPSTVDAAVRKSMKNLQMESLDLVQLHWWDYSIPGMVDVALALADLREKGLVKNVGLTNMDVPAVSKIVDAGVTVSSNQVQFSLLDRRPLNGMVQFCKEHDIKILAYGSVGGGLLSDKYAEEAKKSWFGSNKYSSVDLNTSSLKMYWNVVKEFGGQELWRELLQVLQGIAMKHSVTTANVAVRWIIQQGPVLPIIGLRNTSHIIDNKAVLAFQLDNSDLLAIQEVLSRSSGPAGDIYSFERRR</sequence>
<evidence type="ECO:0000313" key="3">
    <source>
        <dbReference type="Proteomes" id="UP000232323"/>
    </source>
</evidence>
<dbReference type="InterPro" id="IPR036812">
    <property type="entry name" value="NAD(P)_OxRdtase_dom_sf"/>
</dbReference>
<dbReference type="CDD" id="cd19101">
    <property type="entry name" value="AKR_unchar"/>
    <property type="match status" value="1"/>
</dbReference>
<dbReference type="PANTHER" id="PTHR43147:SF4">
    <property type="entry name" value="NADP-DEPENDENT OXIDOREDUCTASE DOMAIN-CONTAINING PROTEIN"/>
    <property type="match status" value="1"/>
</dbReference>